<feature type="domain" description="Helix-turn-helix" evidence="1">
    <location>
        <begin position="28"/>
        <end position="76"/>
    </location>
</feature>
<dbReference type="RefSeq" id="WP_130606988.1">
    <property type="nucleotide sequence ID" value="NZ_AP019400.1"/>
</dbReference>
<name>A0A3T1D2W9_9BACL</name>
<dbReference type="NCBIfam" id="TIGR01764">
    <property type="entry name" value="excise"/>
    <property type="match status" value="1"/>
</dbReference>
<evidence type="ECO:0000313" key="2">
    <source>
        <dbReference type="EMBL" id="BBI32452.1"/>
    </source>
</evidence>
<organism evidence="2 3">
    <name type="scientific">Cohnella abietis</name>
    <dbReference type="NCBI Taxonomy" id="2507935"/>
    <lineage>
        <taxon>Bacteria</taxon>
        <taxon>Bacillati</taxon>
        <taxon>Bacillota</taxon>
        <taxon>Bacilli</taxon>
        <taxon>Bacillales</taxon>
        <taxon>Paenibacillaceae</taxon>
        <taxon>Cohnella</taxon>
    </lineage>
</organism>
<dbReference type="KEGG" id="cohn:KCTCHS21_18510"/>
<dbReference type="InterPro" id="IPR010093">
    <property type="entry name" value="SinI_DNA-bd"/>
</dbReference>
<dbReference type="Proteomes" id="UP000289856">
    <property type="component" value="Chromosome"/>
</dbReference>
<dbReference type="OrthoDB" id="515428at2"/>
<evidence type="ECO:0000259" key="1">
    <source>
        <dbReference type="Pfam" id="PF12728"/>
    </source>
</evidence>
<dbReference type="GO" id="GO:0003677">
    <property type="term" value="F:DNA binding"/>
    <property type="evidence" value="ECO:0007669"/>
    <property type="project" value="InterPro"/>
</dbReference>
<protein>
    <recommendedName>
        <fullName evidence="1">Helix-turn-helix domain-containing protein</fullName>
    </recommendedName>
</protein>
<keyword evidence="3" id="KW-1185">Reference proteome</keyword>
<gene>
    <name evidence="2" type="ORF">KCTCHS21_18510</name>
</gene>
<evidence type="ECO:0000313" key="3">
    <source>
        <dbReference type="Proteomes" id="UP000289856"/>
    </source>
</evidence>
<proteinExistence type="predicted"/>
<dbReference type="AlphaFoldDB" id="A0A3T1D2W9"/>
<accession>A0A3T1D2W9</accession>
<dbReference type="InterPro" id="IPR041657">
    <property type="entry name" value="HTH_17"/>
</dbReference>
<reference evidence="2 3" key="1">
    <citation type="submission" date="2019-01" db="EMBL/GenBank/DDBJ databases">
        <title>Complete genome sequence of Cohnella hallensis HS21 isolated from Korean fir (Abies koreana) rhizospheric soil.</title>
        <authorList>
            <person name="Jiang L."/>
            <person name="Kang S.W."/>
            <person name="Kim S."/>
            <person name="Jung J."/>
            <person name="Kim C.Y."/>
            <person name="Kim D.H."/>
            <person name="Kim S.W."/>
            <person name="Lee J."/>
        </authorList>
    </citation>
    <scope>NUCLEOTIDE SEQUENCE [LARGE SCALE GENOMIC DNA]</scope>
    <source>
        <strain evidence="2 3">HS21</strain>
    </source>
</reference>
<sequence>MNEQIFEYIRQEVARQVAEATKVKRATMSAEEAAVYIGVSIDSLMLDVHAKKVPFVMVRRRYLFTQSGLDEWMSEQARINSGRAS</sequence>
<dbReference type="EMBL" id="AP019400">
    <property type="protein sequence ID" value="BBI32452.1"/>
    <property type="molecule type" value="Genomic_DNA"/>
</dbReference>
<dbReference type="Pfam" id="PF12728">
    <property type="entry name" value="HTH_17"/>
    <property type="match status" value="1"/>
</dbReference>